<dbReference type="EC" id="3.4.21.92" evidence="7"/>
<dbReference type="FunFam" id="3.90.226.10:FF:000001">
    <property type="entry name" value="ATP-dependent Clp protease proteolytic subunit"/>
    <property type="match status" value="1"/>
</dbReference>
<dbReference type="PRINTS" id="PR00127">
    <property type="entry name" value="CLPPROTEASEP"/>
</dbReference>
<dbReference type="PROSITE" id="PS00382">
    <property type="entry name" value="CLP_PROTEASE_HIS"/>
    <property type="match status" value="1"/>
</dbReference>
<evidence type="ECO:0000256" key="2">
    <source>
        <dbReference type="ARBA" id="ARBA00022670"/>
    </source>
</evidence>
<dbReference type="GO" id="GO:0006515">
    <property type="term" value="P:protein quality control for misfolded or incompletely synthesized proteins"/>
    <property type="evidence" value="ECO:0007669"/>
    <property type="project" value="TreeGrafter"/>
</dbReference>
<accession>A0A2T9YN40</accession>
<dbReference type="GO" id="GO:0009368">
    <property type="term" value="C:endopeptidase Clp complex"/>
    <property type="evidence" value="ECO:0007669"/>
    <property type="project" value="TreeGrafter"/>
</dbReference>
<keyword evidence="4 7" id="KW-0720">Serine protease</keyword>
<dbReference type="OrthoDB" id="2017408at2759"/>
<evidence type="ECO:0000256" key="3">
    <source>
        <dbReference type="ARBA" id="ARBA00022801"/>
    </source>
</evidence>
<dbReference type="InterPro" id="IPR018215">
    <property type="entry name" value="ClpP_Ser_AS"/>
</dbReference>
<evidence type="ECO:0000256" key="4">
    <source>
        <dbReference type="ARBA" id="ARBA00022825"/>
    </source>
</evidence>
<comment type="similarity">
    <text evidence="1 8">Belongs to the peptidase S14 family.</text>
</comment>
<feature type="active site" evidence="6">
    <location>
        <position position="151"/>
    </location>
</feature>
<dbReference type="InterPro" id="IPR029045">
    <property type="entry name" value="ClpP/crotonase-like_dom_sf"/>
</dbReference>
<dbReference type="NCBIfam" id="NF009205">
    <property type="entry name" value="PRK12553.1"/>
    <property type="match status" value="1"/>
</dbReference>
<dbReference type="GO" id="GO:0004176">
    <property type="term" value="F:ATP-dependent peptidase activity"/>
    <property type="evidence" value="ECO:0007669"/>
    <property type="project" value="InterPro"/>
</dbReference>
<keyword evidence="3 7" id="KW-0378">Hydrolase</keyword>
<dbReference type="AlphaFoldDB" id="A0A2T9YN40"/>
<comment type="caution">
    <text evidence="9">The sequence shown here is derived from an EMBL/GenBank/DDBJ whole genome shotgun (WGS) entry which is preliminary data.</text>
</comment>
<evidence type="ECO:0000256" key="7">
    <source>
        <dbReference type="RuleBase" id="RU000549"/>
    </source>
</evidence>
<dbReference type="HAMAP" id="MF_00444">
    <property type="entry name" value="ClpP"/>
    <property type="match status" value="1"/>
</dbReference>
<organism evidence="9 10">
    <name type="scientific">Smittium simulii</name>
    <dbReference type="NCBI Taxonomy" id="133385"/>
    <lineage>
        <taxon>Eukaryota</taxon>
        <taxon>Fungi</taxon>
        <taxon>Fungi incertae sedis</taxon>
        <taxon>Zoopagomycota</taxon>
        <taxon>Kickxellomycotina</taxon>
        <taxon>Harpellomycetes</taxon>
        <taxon>Harpellales</taxon>
        <taxon>Legeriomycetaceae</taxon>
        <taxon>Smittium</taxon>
    </lineage>
</organism>
<dbReference type="EMBL" id="MBFR01000116">
    <property type="protein sequence ID" value="PVU93752.1"/>
    <property type="molecule type" value="Genomic_DNA"/>
</dbReference>
<evidence type="ECO:0000256" key="1">
    <source>
        <dbReference type="ARBA" id="ARBA00007039"/>
    </source>
</evidence>
<dbReference type="Pfam" id="PF00574">
    <property type="entry name" value="CLP_protease"/>
    <property type="match status" value="1"/>
</dbReference>
<evidence type="ECO:0000256" key="6">
    <source>
        <dbReference type="PROSITE-ProRule" id="PRU10086"/>
    </source>
</evidence>
<evidence type="ECO:0000256" key="8">
    <source>
        <dbReference type="RuleBase" id="RU003567"/>
    </source>
</evidence>
<dbReference type="NCBIfam" id="NF001368">
    <property type="entry name" value="PRK00277.1"/>
    <property type="match status" value="1"/>
</dbReference>
<dbReference type="InterPro" id="IPR023562">
    <property type="entry name" value="ClpP/TepA"/>
</dbReference>
<dbReference type="STRING" id="133385.A0A2T9YN40"/>
<gene>
    <name evidence="9" type="ORF">BB561_003056</name>
</gene>
<dbReference type="Gene3D" id="3.90.226.10">
    <property type="entry name" value="2-enoyl-CoA Hydratase, Chain A, domain 1"/>
    <property type="match status" value="1"/>
</dbReference>
<proteinExistence type="inferred from homology"/>
<sequence>MLKPLFTRHLFSAKTRKLFSRNFSARQHISSLIPIVVEQTVGERSYDIFSRLLKERIICLNGPIDDSVSSVIVAQLLFLESENPEAPINMYINSPGGVVTSGLAIYDTMQYIKSSVSTLCMGQACSMGSLLLAAGAPGKRYSLPNATIMIHQPLGGAEGQASDIAIHAREILKTRDRLNNIYSKHTGRKVDEIEKSMERDNFMTPNEALDFGLIDNILTSRNIN</sequence>
<keyword evidence="10" id="KW-1185">Reference proteome</keyword>
<dbReference type="GO" id="GO:0051117">
    <property type="term" value="F:ATPase binding"/>
    <property type="evidence" value="ECO:0007669"/>
    <property type="project" value="TreeGrafter"/>
</dbReference>
<keyword evidence="2 7" id="KW-0645">Protease</keyword>
<dbReference type="PANTHER" id="PTHR10381">
    <property type="entry name" value="ATP-DEPENDENT CLP PROTEASE PROTEOLYTIC SUBUNIT"/>
    <property type="match status" value="1"/>
</dbReference>
<reference evidence="9 10" key="1">
    <citation type="journal article" date="2018" name="MBio">
        <title>Comparative Genomics Reveals the Core Gene Toolbox for the Fungus-Insect Symbiosis.</title>
        <authorList>
            <person name="Wang Y."/>
            <person name="Stata M."/>
            <person name="Wang W."/>
            <person name="Stajich J.E."/>
            <person name="White M.M."/>
            <person name="Moncalvo J.M."/>
        </authorList>
    </citation>
    <scope>NUCLEOTIDE SEQUENCE [LARGE SCALE GENOMIC DNA]</scope>
    <source>
        <strain evidence="9 10">SWE-8-4</strain>
    </source>
</reference>
<dbReference type="PANTHER" id="PTHR10381:SF11">
    <property type="entry name" value="ATP-DEPENDENT CLP PROTEASE PROTEOLYTIC SUBUNIT, MITOCHONDRIAL"/>
    <property type="match status" value="1"/>
</dbReference>
<dbReference type="PROSITE" id="PS00381">
    <property type="entry name" value="CLP_PROTEASE_SER"/>
    <property type="match status" value="1"/>
</dbReference>
<evidence type="ECO:0000256" key="5">
    <source>
        <dbReference type="PROSITE-ProRule" id="PRU10085"/>
    </source>
</evidence>
<dbReference type="InterPro" id="IPR033135">
    <property type="entry name" value="ClpP_His_AS"/>
</dbReference>
<name>A0A2T9YN40_9FUNG</name>
<evidence type="ECO:0000313" key="10">
    <source>
        <dbReference type="Proteomes" id="UP000245383"/>
    </source>
</evidence>
<evidence type="ECO:0000313" key="9">
    <source>
        <dbReference type="EMBL" id="PVU93752.1"/>
    </source>
</evidence>
<dbReference type="CDD" id="cd07017">
    <property type="entry name" value="S14_ClpP_2"/>
    <property type="match status" value="1"/>
</dbReference>
<dbReference type="InterPro" id="IPR001907">
    <property type="entry name" value="ClpP"/>
</dbReference>
<dbReference type="SUPFAM" id="SSF52096">
    <property type="entry name" value="ClpP/crotonase"/>
    <property type="match status" value="1"/>
</dbReference>
<dbReference type="GO" id="GO:0004252">
    <property type="term" value="F:serine-type endopeptidase activity"/>
    <property type="evidence" value="ECO:0007669"/>
    <property type="project" value="UniProtKB-EC"/>
</dbReference>
<dbReference type="Proteomes" id="UP000245383">
    <property type="component" value="Unassembled WGS sequence"/>
</dbReference>
<protein>
    <recommendedName>
        <fullName evidence="8">ATP-dependent Clp protease proteolytic subunit</fullName>
        <ecNumber evidence="7">3.4.21.92</ecNumber>
    </recommendedName>
</protein>
<feature type="active site" evidence="5">
    <location>
        <position position="126"/>
    </location>
</feature>